<evidence type="ECO:0000313" key="2">
    <source>
        <dbReference type="EMBL" id="RWR13206.1"/>
    </source>
</evidence>
<dbReference type="AlphaFoldDB" id="A0A451GCS1"/>
<keyword evidence="3" id="KW-1185">Reference proteome</keyword>
<dbReference type="Proteomes" id="UP000273811">
    <property type="component" value="Unassembled WGS sequence"/>
</dbReference>
<comment type="caution">
    <text evidence="2">The sequence shown here is derived from an EMBL/GenBank/DDBJ whole genome shotgun (WGS) entry which is preliminary data.</text>
</comment>
<organism evidence="2 3">
    <name type="scientific">Siminovitchia fortis</name>
    <dbReference type="NCBI Taxonomy" id="254758"/>
    <lineage>
        <taxon>Bacteria</taxon>
        <taxon>Bacillati</taxon>
        <taxon>Bacillota</taxon>
        <taxon>Bacilli</taxon>
        <taxon>Bacillales</taxon>
        <taxon>Bacillaceae</taxon>
        <taxon>Siminovitchia</taxon>
    </lineage>
</organism>
<evidence type="ECO:0000256" key="1">
    <source>
        <dbReference type="SAM" id="MobiDB-lite"/>
    </source>
</evidence>
<gene>
    <name evidence="2" type="ORF">D4N35_005405</name>
</gene>
<dbReference type="EMBL" id="QYTU02000007">
    <property type="protein sequence ID" value="RWR13206.1"/>
    <property type="molecule type" value="Genomic_DNA"/>
</dbReference>
<name>A0A451GCS1_9BACI</name>
<feature type="region of interest" description="Disordered" evidence="1">
    <location>
        <begin position="35"/>
        <end position="61"/>
    </location>
</feature>
<sequence length="61" mass="7303">MSKEKKEKVIKVENLVIHAQNVDFIRERQREREPLERDPWEFLMGRPRPVPAQEESSSEAE</sequence>
<evidence type="ECO:0000313" key="3">
    <source>
        <dbReference type="Proteomes" id="UP000273811"/>
    </source>
</evidence>
<accession>A0A451GCS1</accession>
<reference evidence="2" key="1">
    <citation type="submission" date="2018-12" db="EMBL/GenBank/DDBJ databases">
        <authorList>
            <person name="Sun L."/>
            <person name="Chen Z."/>
        </authorList>
    </citation>
    <scope>NUCLEOTIDE SEQUENCE [LARGE SCALE GENOMIC DNA]</scope>
    <source>
        <strain evidence="2">DSM 16012</strain>
    </source>
</reference>
<dbReference type="RefSeq" id="WP_120071197.1">
    <property type="nucleotide sequence ID" value="NZ_CP126113.1"/>
</dbReference>
<protein>
    <submittedName>
        <fullName evidence="2">Uncharacterized protein</fullName>
    </submittedName>
</protein>
<proteinExistence type="predicted"/>